<dbReference type="Proteomes" id="UP001221757">
    <property type="component" value="Unassembled WGS sequence"/>
</dbReference>
<proteinExistence type="predicted"/>
<organism evidence="2 3">
    <name type="scientific">Mycena rosella</name>
    <name type="common">Pink bonnet</name>
    <name type="synonym">Agaricus rosellus</name>
    <dbReference type="NCBI Taxonomy" id="1033263"/>
    <lineage>
        <taxon>Eukaryota</taxon>
        <taxon>Fungi</taxon>
        <taxon>Dikarya</taxon>
        <taxon>Basidiomycota</taxon>
        <taxon>Agaricomycotina</taxon>
        <taxon>Agaricomycetes</taxon>
        <taxon>Agaricomycetidae</taxon>
        <taxon>Agaricales</taxon>
        <taxon>Marasmiineae</taxon>
        <taxon>Mycenaceae</taxon>
        <taxon>Mycena</taxon>
    </lineage>
</organism>
<reference evidence="2" key="1">
    <citation type="submission" date="2023-03" db="EMBL/GenBank/DDBJ databases">
        <title>Massive genome expansion in bonnet fungi (Mycena s.s.) driven by repeated elements and novel gene families across ecological guilds.</title>
        <authorList>
            <consortium name="Lawrence Berkeley National Laboratory"/>
            <person name="Harder C.B."/>
            <person name="Miyauchi S."/>
            <person name="Viragh M."/>
            <person name="Kuo A."/>
            <person name="Thoen E."/>
            <person name="Andreopoulos B."/>
            <person name="Lu D."/>
            <person name="Skrede I."/>
            <person name="Drula E."/>
            <person name="Henrissat B."/>
            <person name="Morin E."/>
            <person name="Kohler A."/>
            <person name="Barry K."/>
            <person name="LaButti K."/>
            <person name="Morin E."/>
            <person name="Salamov A."/>
            <person name="Lipzen A."/>
            <person name="Mereny Z."/>
            <person name="Hegedus B."/>
            <person name="Baldrian P."/>
            <person name="Stursova M."/>
            <person name="Weitz H."/>
            <person name="Taylor A."/>
            <person name="Grigoriev I.V."/>
            <person name="Nagy L.G."/>
            <person name="Martin F."/>
            <person name="Kauserud H."/>
        </authorList>
    </citation>
    <scope>NUCLEOTIDE SEQUENCE</scope>
    <source>
        <strain evidence="2">CBHHK067</strain>
    </source>
</reference>
<feature type="region of interest" description="Disordered" evidence="1">
    <location>
        <begin position="244"/>
        <end position="354"/>
    </location>
</feature>
<dbReference type="EMBL" id="JARKIE010000014">
    <property type="protein sequence ID" value="KAJ7702745.1"/>
    <property type="molecule type" value="Genomic_DNA"/>
</dbReference>
<protein>
    <submittedName>
        <fullName evidence="2">Uncharacterized protein</fullName>
    </submittedName>
</protein>
<feature type="compositionally biased region" description="Pro residues" evidence="1">
    <location>
        <begin position="279"/>
        <end position="301"/>
    </location>
</feature>
<feature type="compositionally biased region" description="Pro residues" evidence="1">
    <location>
        <begin position="189"/>
        <end position="198"/>
    </location>
</feature>
<feature type="region of interest" description="Disordered" evidence="1">
    <location>
        <begin position="189"/>
        <end position="230"/>
    </location>
</feature>
<gene>
    <name evidence="2" type="ORF">B0H17DRAFT_1127685</name>
</gene>
<evidence type="ECO:0000256" key="1">
    <source>
        <dbReference type="SAM" id="MobiDB-lite"/>
    </source>
</evidence>
<name>A0AAD7DYJ6_MYCRO</name>
<feature type="compositionally biased region" description="Polar residues" evidence="1">
    <location>
        <begin position="204"/>
        <end position="214"/>
    </location>
</feature>
<feature type="compositionally biased region" description="Low complexity" evidence="1">
    <location>
        <begin position="335"/>
        <end position="347"/>
    </location>
</feature>
<accession>A0AAD7DYJ6</accession>
<sequence>MPLFDAVRGLSLRLIRQGDRSLHRCRAVVKLYRSLEQFIPVNLHDEARHKIVQAAKLFFQNIEDMRPDENVQNLRLCTGFSENSIESSPECGQLLGEFPRQWGDVCNRDMKKTTLSAWLTQKQQNQNKAEIPRAEQRVEVLIREDLWMQLIDQRICLLRGYIAAHPITRAGTPGNPCVVMPLTPPASPPLTQPLPIRQPVPTKASGSASPSRQVTYWPPQPAPTPTETPERLEQPFAAHPLETASQRARASLEAAASSDSESVYGSVNSHVDTEIDLPPQGPSPPTRPQKPPLPGQPPVVQPTPSTSHNPHAPSTFGRPTPVPAIPQAERPKLKSPAPAAAPESAASGKRDSWFVRTWKKVVGRSANLVRTEGY</sequence>
<keyword evidence="3" id="KW-1185">Reference proteome</keyword>
<evidence type="ECO:0000313" key="3">
    <source>
        <dbReference type="Proteomes" id="UP001221757"/>
    </source>
</evidence>
<dbReference type="AlphaFoldDB" id="A0AAD7DYJ6"/>
<feature type="compositionally biased region" description="Low complexity" evidence="1">
    <location>
        <begin position="244"/>
        <end position="262"/>
    </location>
</feature>
<evidence type="ECO:0000313" key="2">
    <source>
        <dbReference type="EMBL" id="KAJ7702745.1"/>
    </source>
</evidence>
<comment type="caution">
    <text evidence="2">The sequence shown here is derived from an EMBL/GenBank/DDBJ whole genome shotgun (WGS) entry which is preliminary data.</text>
</comment>